<dbReference type="GO" id="GO:0003677">
    <property type="term" value="F:DNA binding"/>
    <property type="evidence" value="ECO:0007669"/>
    <property type="project" value="UniProtKB-KW"/>
</dbReference>
<dbReference type="PANTHER" id="PTHR33164:SF43">
    <property type="entry name" value="HTH-TYPE TRANSCRIPTIONAL REPRESSOR YETL"/>
    <property type="match status" value="1"/>
</dbReference>
<dbReference type="InterPro" id="IPR000835">
    <property type="entry name" value="HTH_MarR-typ"/>
</dbReference>
<organism evidence="2 3">
    <name type="scientific">Solimonas marina</name>
    <dbReference type="NCBI Taxonomy" id="2714601"/>
    <lineage>
        <taxon>Bacteria</taxon>
        <taxon>Pseudomonadati</taxon>
        <taxon>Pseudomonadota</taxon>
        <taxon>Gammaproteobacteria</taxon>
        <taxon>Nevskiales</taxon>
        <taxon>Nevskiaceae</taxon>
        <taxon>Solimonas</taxon>
    </lineage>
</organism>
<dbReference type="InterPro" id="IPR036390">
    <property type="entry name" value="WH_DNA-bd_sf"/>
</dbReference>
<keyword evidence="2" id="KW-0238">DNA-binding</keyword>
<dbReference type="GO" id="GO:0003700">
    <property type="term" value="F:DNA-binding transcription factor activity"/>
    <property type="evidence" value="ECO:0007669"/>
    <property type="project" value="InterPro"/>
</dbReference>
<evidence type="ECO:0000313" key="3">
    <source>
        <dbReference type="Proteomes" id="UP000653472"/>
    </source>
</evidence>
<dbReference type="SUPFAM" id="SSF46785">
    <property type="entry name" value="Winged helix' DNA-binding domain"/>
    <property type="match status" value="1"/>
</dbReference>
<name>A0A969WCV6_9GAMM</name>
<dbReference type="InterPro" id="IPR036388">
    <property type="entry name" value="WH-like_DNA-bd_sf"/>
</dbReference>
<accession>A0A969WCV6</accession>
<dbReference type="Gene3D" id="1.10.10.10">
    <property type="entry name" value="Winged helix-like DNA-binding domain superfamily/Winged helix DNA-binding domain"/>
    <property type="match status" value="1"/>
</dbReference>
<gene>
    <name evidence="2" type="ORF">G7Y82_20150</name>
</gene>
<evidence type="ECO:0000259" key="1">
    <source>
        <dbReference type="PROSITE" id="PS50995"/>
    </source>
</evidence>
<evidence type="ECO:0000313" key="2">
    <source>
        <dbReference type="EMBL" id="NKF24627.1"/>
    </source>
</evidence>
<sequence>MQGITAPKTPIMELESHLFFLCTQVVYRRQRALQKALKPIGLSATEFRILSAALRKGPLSVRDMAEWTAFERTRLTHSLDGLEARGWVARNYAADDKRSVLVRITPAGKAIFERAKRIVDDVTDRIMGDVPSSQVTQLRHALQTMRDKLIEMGD</sequence>
<dbReference type="Pfam" id="PF12802">
    <property type="entry name" value="MarR_2"/>
    <property type="match status" value="1"/>
</dbReference>
<feature type="domain" description="HTH marR-type" evidence="1">
    <location>
        <begin position="15"/>
        <end position="147"/>
    </location>
</feature>
<dbReference type="InterPro" id="IPR039422">
    <property type="entry name" value="MarR/SlyA-like"/>
</dbReference>
<protein>
    <submittedName>
        <fullName evidence="2">Winged helix DNA-binding protein</fullName>
    </submittedName>
</protein>
<keyword evidence="3" id="KW-1185">Reference proteome</keyword>
<proteinExistence type="predicted"/>
<dbReference type="AlphaFoldDB" id="A0A969WCV6"/>
<dbReference type="PANTHER" id="PTHR33164">
    <property type="entry name" value="TRANSCRIPTIONAL REGULATOR, MARR FAMILY"/>
    <property type="match status" value="1"/>
</dbReference>
<dbReference type="GO" id="GO:0006950">
    <property type="term" value="P:response to stress"/>
    <property type="evidence" value="ECO:0007669"/>
    <property type="project" value="TreeGrafter"/>
</dbReference>
<dbReference type="EMBL" id="JAAVXB010000017">
    <property type="protein sequence ID" value="NKF24627.1"/>
    <property type="molecule type" value="Genomic_DNA"/>
</dbReference>
<dbReference type="SMART" id="SM00347">
    <property type="entry name" value="HTH_MARR"/>
    <property type="match status" value="1"/>
</dbReference>
<reference evidence="2" key="1">
    <citation type="submission" date="2020-03" db="EMBL/GenBank/DDBJ databases">
        <title>Solimonas marina sp. nov., isolated from deep seawater of the Pacific Ocean.</title>
        <authorList>
            <person name="Liu X."/>
            <person name="Lai Q."/>
            <person name="Sun F."/>
            <person name="Gai Y."/>
            <person name="Li G."/>
            <person name="Shao Z."/>
        </authorList>
    </citation>
    <scope>NUCLEOTIDE SEQUENCE</scope>
    <source>
        <strain evidence="2">C16B3</strain>
    </source>
</reference>
<dbReference type="PROSITE" id="PS50995">
    <property type="entry name" value="HTH_MARR_2"/>
    <property type="match status" value="1"/>
</dbReference>
<comment type="caution">
    <text evidence="2">The sequence shown here is derived from an EMBL/GenBank/DDBJ whole genome shotgun (WGS) entry which is preliminary data.</text>
</comment>
<dbReference type="PRINTS" id="PR00598">
    <property type="entry name" value="HTHMARR"/>
</dbReference>
<dbReference type="Proteomes" id="UP000653472">
    <property type="component" value="Unassembled WGS sequence"/>
</dbReference>